<feature type="disulfide bond" evidence="9">
    <location>
        <begin position="89"/>
        <end position="179"/>
    </location>
</feature>
<evidence type="ECO:0000256" key="2">
    <source>
        <dbReference type="ARBA" id="ARBA00006889"/>
    </source>
</evidence>
<organism evidence="13 14">
    <name type="scientific">Coturnix japonica</name>
    <name type="common">Japanese quail</name>
    <name type="synonym">Coturnix coturnix japonica</name>
    <dbReference type="NCBI Taxonomy" id="93934"/>
    <lineage>
        <taxon>Eukaryota</taxon>
        <taxon>Metazoa</taxon>
        <taxon>Chordata</taxon>
        <taxon>Craniata</taxon>
        <taxon>Vertebrata</taxon>
        <taxon>Euteleostomi</taxon>
        <taxon>Archelosauria</taxon>
        <taxon>Archosauria</taxon>
        <taxon>Dinosauria</taxon>
        <taxon>Saurischia</taxon>
        <taxon>Theropoda</taxon>
        <taxon>Coelurosauria</taxon>
        <taxon>Aves</taxon>
        <taxon>Neognathae</taxon>
        <taxon>Galloanserae</taxon>
        <taxon>Galliformes</taxon>
        <taxon>Phasianidae</taxon>
        <taxon>Perdicinae</taxon>
        <taxon>Coturnix</taxon>
    </lineage>
</organism>
<evidence type="ECO:0000313" key="13">
    <source>
        <dbReference type="Ensembl" id="ENSCJPP00005025263.1"/>
    </source>
</evidence>
<dbReference type="OrthoDB" id="9393849at2759"/>
<dbReference type="InterPro" id="IPR000566">
    <property type="entry name" value="Lipocln_cytosolic_FA-bd_dom"/>
</dbReference>
<feature type="region of interest" description="Disordered" evidence="10">
    <location>
        <begin position="178"/>
        <end position="199"/>
    </location>
</feature>
<dbReference type="InterPro" id="IPR001500">
    <property type="entry name" value="A1A_glycop"/>
</dbReference>
<keyword evidence="6 11" id="KW-0732">Signal</keyword>
<keyword evidence="4" id="KW-0011">Acute phase</keyword>
<comment type="subcellular location">
    <subcellularLocation>
        <location evidence="1">Secreted</location>
    </subcellularLocation>
</comment>
<feature type="chain" id="PRO_5034822035" evidence="11">
    <location>
        <begin position="19"/>
        <end position="199"/>
    </location>
</feature>
<protein>
    <submittedName>
        <fullName evidence="13">Orosomucoid 2</fullName>
    </submittedName>
</protein>
<keyword evidence="14" id="KW-1185">Reference proteome</keyword>
<proteinExistence type="inferred from homology"/>
<comment type="similarity">
    <text evidence="2">Belongs to the calycin superfamily. Lipocalin family.</text>
</comment>
<dbReference type="KEGG" id="cjo:107321786"/>
<dbReference type="PANTHER" id="PTHR11967">
    <property type="entry name" value="ALPHA-1-ACID GLYCOPROTEIN"/>
    <property type="match status" value="1"/>
</dbReference>
<evidence type="ECO:0000256" key="8">
    <source>
        <dbReference type="ARBA" id="ARBA00023180"/>
    </source>
</evidence>
<dbReference type="Pfam" id="PF00061">
    <property type="entry name" value="Lipocalin"/>
    <property type="match status" value="1"/>
</dbReference>
<evidence type="ECO:0000256" key="11">
    <source>
        <dbReference type="SAM" id="SignalP"/>
    </source>
</evidence>
<dbReference type="GeneID" id="107321786"/>
<dbReference type="RefSeq" id="XP_015734590.1">
    <property type="nucleotide sequence ID" value="XM_015879104.2"/>
</dbReference>
<keyword evidence="7 9" id="KW-1015">Disulfide bond</keyword>
<feature type="disulfide bond" evidence="9">
    <location>
        <begin position="22"/>
        <end position="162"/>
    </location>
</feature>
<accession>A0A8C2YGQ8</accession>
<evidence type="ECO:0000256" key="9">
    <source>
        <dbReference type="PIRSR" id="PIRSR036899-50"/>
    </source>
</evidence>
<dbReference type="CTD" id="5005"/>
<dbReference type="PANTHER" id="PTHR11967:SF2">
    <property type="entry name" value="ALPHA-1-ACID GLYCOPROTEIN 1"/>
    <property type="match status" value="1"/>
</dbReference>
<dbReference type="PIRSF" id="PIRSF036899">
    <property type="entry name" value="AGP"/>
    <property type="match status" value="1"/>
</dbReference>
<dbReference type="GO" id="GO:0005615">
    <property type="term" value="C:extracellular space"/>
    <property type="evidence" value="ECO:0007669"/>
    <property type="project" value="InterPro"/>
</dbReference>
<reference evidence="13" key="3">
    <citation type="submission" date="2025-09" db="UniProtKB">
        <authorList>
            <consortium name="Ensembl"/>
        </authorList>
    </citation>
    <scope>IDENTIFICATION</scope>
</reference>
<reference evidence="13" key="1">
    <citation type="submission" date="2015-11" db="EMBL/GenBank/DDBJ databases">
        <authorList>
            <consortium name="International Coturnix japonica Genome Analysis Consortium"/>
            <person name="Warren W."/>
            <person name="Burt D.W."/>
            <person name="Antin P.B."/>
            <person name="Lanford R."/>
            <person name="Gros J."/>
            <person name="Wilson R.K."/>
        </authorList>
    </citation>
    <scope>NUCLEOTIDE SEQUENCE [LARGE SCALE GENOMIC DNA]</scope>
</reference>
<evidence type="ECO:0000256" key="1">
    <source>
        <dbReference type="ARBA" id="ARBA00004613"/>
    </source>
</evidence>
<dbReference type="Proteomes" id="UP000694412">
    <property type="component" value="Chromosome 17"/>
</dbReference>
<feature type="domain" description="Lipocalin/cytosolic fatty-acid binding" evidence="12">
    <location>
        <begin position="40"/>
        <end position="177"/>
    </location>
</feature>
<evidence type="ECO:0000259" key="12">
    <source>
        <dbReference type="Pfam" id="PF00061"/>
    </source>
</evidence>
<keyword evidence="3" id="KW-0813">Transport</keyword>
<evidence type="ECO:0000256" key="6">
    <source>
        <dbReference type="ARBA" id="ARBA00022729"/>
    </source>
</evidence>
<evidence type="ECO:0000256" key="3">
    <source>
        <dbReference type="ARBA" id="ARBA00022448"/>
    </source>
</evidence>
<dbReference type="GO" id="GO:0006953">
    <property type="term" value="P:acute-phase response"/>
    <property type="evidence" value="ECO:0007669"/>
    <property type="project" value="UniProtKB-KW"/>
</dbReference>
<gene>
    <name evidence="13" type="primary">ORM2</name>
</gene>
<dbReference type="GeneTree" id="ENSGT00390000012130"/>
<name>A0A8C2YGQ8_COTJA</name>
<feature type="signal peptide" evidence="11">
    <location>
        <begin position="1"/>
        <end position="18"/>
    </location>
</feature>
<evidence type="ECO:0000313" key="14">
    <source>
        <dbReference type="Proteomes" id="UP000694412"/>
    </source>
</evidence>
<dbReference type="InterPro" id="IPR012674">
    <property type="entry name" value="Calycin"/>
</dbReference>
<dbReference type="GO" id="GO:0002682">
    <property type="term" value="P:regulation of immune system process"/>
    <property type="evidence" value="ECO:0007669"/>
    <property type="project" value="InterPro"/>
</dbReference>
<dbReference type="AlphaFoldDB" id="A0A8C2YGQ8"/>
<dbReference type="Gene3D" id="2.40.128.20">
    <property type="match status" value="1"/>
</dbReference>
<evidence type="ECO:0000256" key="4">
    <source>
        <dbReference type="ARBA" id="ARBA00022486"/>
    </source>
</evidence>
<reference evidence="13" key="2">
    <citation type="submission" date="2025-08" db="UniProtKB">
        <authorList>
            <consortium name="Ensembl"/>
        </authorList>
    </citation>
    <scope>IDENTIFICATION</scope>
</reference>
<keyword evidence="5" id="KW-0964">Secreted</keyword>
<evidence type="ECO:0000256" key="10">
    <source>
        <dbReference type="SAM" id="MobiDB-lite"/>
    </source>
</evidence>
<keyword evidence="8" id="KW-0325">Glycoprotein</keyword>
<dbReference type="Ensembl" id="ENSCJPT00005034390.1">
    <property type="protein sequence ID" value="ENSCJPP00005025263.1"/>
    <property type="gene ID" value="ENSCJPG00005019852.1"/>
</dbReference>
<evidence type="ECO:0000256" key="7">
    <source>
        <dbReference type="ARBA" id="ARBA00023157"/>
    </source>
</evidence>
<dbReference type="SUPFAM" id="SSF50814">
    <property type="entry name" value="Lipocalins"/>
    <property type="match status" value="1"/>
</dbReference>
<sequence>MLAFLILTMGLLPAHTTGSPTCTPLVPADMDNATVNRLLGHWVYIMGASQYPPHMAEMKELKYATFTLFPGRNEDEFNVTEIMRLNETCVVRNTSKIHVYRHNSTLAHEEGQEVSMAELIHSDKDLFILKHFKDNHVGLSLSARTAEVTKEQLEEFEAQLRCHGFKLEEAFITSPKDACPEAGEEMGEGSTATAEPRLG</sequence>
<evidence type="ECO:0000256" key="5">
    <source>
        <dbReference type="ARBA" id="ARBA00022525"/>
    </source>
</evidence>